<proteinExistence type="predicted"/>
<keyword evidence="3" id="KW-0597">Phosphoprotein</keyword>
<dbReference type="EC" id="2.7.13.3" evidence="2"/>
<evidence type="ECO:0000256" key="3">
    <source>
        <dbReference type="ARBA" id="ARBA00022553"/>
    </source>
</evidence>
<dbReference type="InterPro" id="IPR003594">
    <property type="entry name" value="HATPase_dom"/>
</dbReference>
<sequence>MIAPDKFTKEKERIKSLKAYSILDTLPEAEYDNLTILASQICETPVALITFVDDNRQWFKSRKGLDIDETPREISFCAHAINDTNPVFEISDARQDTRFRDNPLVSGTNNIVFYAGASIKNLNGLPLGTICVIDHKSKTLTEAQKTALQALADQTMKLLELRANKIELDKTMFALKKKNDDLERFAYIAAHDLKSPLVNISGLTDFFMENYGNLIDLEGIEVINLIKSSTVKLKEMIDNLLLHSKSSLLDKENCNEVFIADLEKDFSNLYVFKDNCIITFKTTANSMCVDKIAFEQILNNLVTNAIKYNDEEKIKIDIIITEELDFYMITVTDNGIGISKENQKNIFDLFTIVEGVDRFGVKGTGIGLATVKKIVEDLGGTISVHSKLGEGSKFFFTLARNKK</sequence>
<dbReference type="SMART" id="SM00387">
    <property type="entry name" value="HATPase_c"/>
    <property type="match status" value="1"/>
</dbReference>
<dbReference type="SUPFAM" id="SSF55781">
    <property type="entry name" value="GAF domain-like"/>
    <property type="match status" value="1"/>
</dbReference>
<comment type="catalytic activity">
    <reaction evidence="1">
        <text>ATP + protein L-histidine = ADP + protein N-phospho-L-histidine.</text>
        <dbReference type="EC" id="2.7.13.3"/>
    </reaction>
</comment>
<dbReference type="Pfam" id="PF01590">
    <property type="entry name" value="GAF"/>
    <property type="match status" value="1"/>
</dbReference>
<reference evidence="6" key="1">
    <citation type="submission" date="2016-11" db="EMBL/GenBank/DDBJ databases">
        <authorList>
            <person name="Varghese N."/>
            <person name="Submissions S."/>
        </authorList>
    </citation>
    <scope>NUCLEOTIDE SEQUENCE [LARGE SCALE GENOMIC DNA]</scope>
    <source>
        <strain evidence="6">DSM 19741</strain>
    </source>
</reference>
<feature type="domain" description="Histidine kinase" evidence="4">
    <location>
        <begin position="188"/>
        <end position="402"/>
    </location>
</feature>
<evidence type="ECO:0000256" key="2">
    <source>
        <dbReference type="ARBA" id="ARBA00012438"/>
    </source>
</evidence>
<dbReference type="Pfam" id="PF02518">
    <property type="entry name" value="HATPase_c"/>
    <property type="match status" value="1"/>
</dbReference>
<dbReference type="Gene3D" id="3.30.565.10">
    <property type="entry name" value="Histidine kinase-like ATPase, C-terminal domain"/>
    <property type="match status" value="1"/>
</dbReference>
<dbReference type="Gene3D" id="3.30.450.40">
    <property type="match status" value="1"/>
</dbReference>
<dbReference type="STRING" id="271157.SAMN05444396_106217"/>
<keyword evidence="5" id="KW-0808">Transferase</keyword>
<keyword evidence="6" id="KW-1185">Reference proteome</keyword>
<dbReference type="RefSeq" id="WP_072991969.1">
    <property type="nucleotide sequence ID" value="NZ_FQWE01000006.1"/>
</dbReference>
<dbReference type="CDD" id="cd00082">
    <property type="entry name" value="HisKA"/>
    <property type="match status" value="1"/>
</dbReference>
<dbReference type="AlphaFoldDB" id="A0A1M5I800"/>
<name>A0A1M5I800_9FLAO</name>
<dbReference type="PANTHER" id="PTHR43102">
    <property type="entry name" value="SLR1143 PROTEIN"/>
    <property type="match status" value="1"/>
</dbReference>
<dbReference type="InterPro" id="IPR036097">
    <property type="entry name" value="HisK_dim/P_sf"/>
</dbReference>
<dbReference type="InterPro" id="IPR004358">
    <property type="entry name" value="Sig_transdc_His_kin-like_C"/>
</dbReference>
<dbReference type="Gene3D" id="1.10.287.130">
    <property type="match status" value="1"/>
</dbReference>
<keyword evidence="5" id="KW-0418">Kinase</keyword>
<evidence type="ECO:0000313" key="6">
    <source>
        <dbReference type="Proteomes" id="UP000184036"/>
    </source>
</evidence>
<evidence type="ECO:0000313" key="5">
    <source>
        <dbReference type="EMBL" id="SHG24386.1"/>
    </source>
</evidence>
<protein>
    <recommendedName>
        <fullName evidence="2">histidine kinase</fullName>
        <ecNumber evidence="2">2.7.13.3</ecNumber>
    </recommendedName>
</protein>
<dbReference type="InterPro" id="IPR003018">
    <property type="entry name" value="GAF"/>
</dbReference>
<dbReference type="PROSITE" id="PS50109">
    <property type="entry name" value="HIS_KIN"/>
    <property type="match status" value="1"/>
</dbReference>
<dbReference type="PANTHER" id="PTHR43102:SF2">
    <property type="entry name" value="GAF DOMAIN-CONTAINING PROTEIN"/>
    <property type="match status" value="1"/>
</dbReference>
<dbReference type="SMART" id="SM00388">
    <property type="entry name" value="HisKA"/>
    <property type="match status" value="1"/>
</dbReference>
<gene>
    <name evidence="5" type="ORF">SAMN05444396_106217</name>
</gene>
<dbReference type="OrthoDB" id="9811889at2"/>
<dbReference type="EMBL" id="FQWE01000006">
    <property type="protein sequence ID" value="SHG24386.1"/>
    <property type="molecule type" value="Genomic_DNA"/>
</dbReference>
<dbReference type="Proteomes" id="UP000184036">
    <property type="component" value="Unassembled WGS sequence"/>
</dbReference>
<dbReference type="InterPro" id="IPR005467">
    <property type="entry name" value="His_kinase_dom"/>
</dbReference>
<accession>A0A1M5I800</accession>
<dbReference type="PRINTS" id="PR00344">
    <property type="entry name" value="BCTRLSENSOR"/>
</dbReference>
<dbReference type="InterPro" id="IPR003661">
    <property type="entry name" value="HisK_dim/P_dom"/>
</dbReference>
<evidence type="ECO:0000259" key="4">
    <source>
        <dbReference type="PROSITE" id="PS50109"/>
    </source>
</evidence>
<dbReference type="InterPro" id="IPR036890">
    <property type="entry name" value="HATPase_C_sf"/>
</dbReference>
<dbReference type="GO" id="GO:0000155">
    <property type="term" value="F:phosphorelay sensor kinase activity"/>
    <property type="evidence" value="ECO:0007669"/>
    <property type="project" value="InterPro"/>
</dbReference>
<dbReference type="InterPro" id="IPR029016">
    <property type="entry name" value="GAF-like_dom_sf"/>
</dbReference>
<dbReference type="SUPFAM" id="SSF47384">
    <property type="entry name" value="Homodimeric domain of signal transducing histidine kinase"/>
    <property type="match status" value="1"/>
</dbReference>
<organism evidence="5 6">
    <name type="scientific">Flavobacterium segetis</name>
    <dbReference type="NCBI Taxonomy" id="271157"/>
    <lineage>
        <taxon>Bacteria</taxon>
        <taxon>Pseudomonadati</taxon>
        <taxon>Bacteroidota</taxon>
        <taxon>Flavobacteriia</taxon>
        <taxon>Flavobacteriales</taxon>
        <taxon>Flavobacteriaceae</taxon>
        <taxon>Flavobacterium</taxon>
    </lineage>
</organism>
<evidence type="ECO:0000256" key="1">
    <source>
        <dbReference type="ARBA" id="ARBA00000085"/>
    </source>
</evidence>
<dbReference type="SUPFAM" id="SSF55874">
    <property type="entry name" value="ATPase domain of HSP90 chaperone/DNA topoisomerase II/histidine kinase"/>
    <property type="match status" value="1"/>
</dbReference>